<sequence length="75" mass="8845">MWIMQQKLKNLGKKLSVWSKDAIGDIFQKVEEWEETVQRLEDIDSIDNTKESRVDLNKGQAEYISWMGMQEALLK</sequence>
<protein>
    <submittedName>
        <fullName evidence="1">Putative ovule protein</fullName>
    </submittedName>
</protein>
<reference evidence="1" key="1">
    <citation type="submission" date="2015-12" db="EMBL/GenBank/DDBJ databases">
        <title>Gene expression during late stages of embryo sac development: a critical building block for successful pollen-pistil interactions.</title>
        <authorList>
            <person name="Liu Y."/>
            <person name="Joly V."/>
            <person name="Sabar M."/>
            <person name="Matton D.P."/>
        </authorList>
    </citation>
    <scope>NUCLEOTIDE SEQUENCE</scope>
</reference>
<dbReference type="AlphaFoldDB" id="A0A0V0GQJ0"/>
<accession>A0A0V0GQJ0</accession>
<organism evidence="1">
    <name type="scientific">Solanum chacoense</name>
    <name type="common">Chaco potato</name>
    <dbReference type="NCBI Taxonomy" id="4108"/>
    <lineage>
        <taxon>Eukaryota</taxon>
        <taxon>Viridiplantae</taxon>
        <taxon>Streptophyta</taxon>
        <taxon>Embryophyta</taxon>
        <taxon>Tracheophyta</taxon>
        <taxon>Spermatophyta</taxon>
        <taxon>Magnoliopsida</taxon>
        <taxon>eudicotyledons</taxon>
        <taxon>Gunneridae</taxon>
        <taxon>Pentapetalae</taxon>
        <taxon>asterids</taxon>
        <taxon>lamiids</taxon>
        <taxon>Solanales</taxon>
        <taxon>Solanaceae</taxon>
        <taxon>Solanoideae</taxon>
        <taxon>Solaneae</taxon>
        <taxon>Solanum</taxon>
    </lineage>
</organism>
<evidence type="ECO:0000313" key="1">
    <source>
        <dbReference type="EMBL" id="JAP10516.1"/>
    </source>
</evidence>
<dbReference type="EMBL" id="GEDG01032979">
    <property type="protein sequence ID" value="JAP10516.1"/>
    <property type="molecule type" value="Transcribed_RNA"/>
</dbReference>
<proteinExistence type="predicted"/>
<name>A0A0V0GQJ0_SOLCH</name>